<evidence type="ECO:0000259" key="2">
    <source>
        <dbReference type="Pfam" id="PF07589"/>
    </source>
</evidence>
<comment type="caution">
    <text evidence="3">The sequence shown here is derived from an EMBL/GenBank/DDBJ whole genome shotgun (WGS) entry which is preliminary data.</text>
</comment>
<dbReference type="Pfam" id="PF07589">
    <property type="entry name" value="PEP-CTERM"/>
    <property type="match status" value="1"/>
</dbReference>
<feature type="domain" description="Ice-binding protein C-terminal" evidence="2">
    <location>
        <begin position="237"/>
        <end position="258"/>
    </location>
</feature>
<evidence type="ECO:0000313" key="3">
    <source>
        <dbReference type="EMBL" id="MBN7827295.1"/>
    </source>
</evidence>
<dbReference type="NCBIfam" id="TIGR02595">
    <property type="entry name" value="PEP_CTERM"/>
    <property type="match status" value="1"/>
</dbReference>
<protein>
    <submittedName>
        <fullName evidence="3">THxN family PEP-CTERM protein</fullName>
    </submittedName>
</protein>
<dbReference type="Proteomes" id="UP000664654">
    <property type="component" value="Unassembled WGS sequence"/>
</dbReference>
<dbReference type="NCBIfam" id="NF038125">
    <property type="entry name" value="PEP_CTERM_THxN"/>
    <property type="match status" value="1"/>
</dbReference>
<organism evidence="3 4">
    <name type="scientific">Bowmanella dokdonensis</name>
    <dbReference type="NCBI Taxonomy" id="751969"/>
    <lineage>
        <taxon>Bacteria</taxon>
        <taxon>Pseudomonadati</taxon>
        <taxon>Pseudomonadota</taxon>
        <taxon>Gammaproteobacteria</taxon>
        <taxon>Alteromonadales</taxon>
        <taxon>Alteromonadaceae</taxon>
        <taxon>Bowmanella</taxon>
    </lineage>
</organism>
<dbReference type="EMBL" id="JAFKCV010000016">
    <property type="protein sequence ID" value="MBN7827295.1"/>
    <property type="molecule type" value="Genomic_DNA"/>
</dbReference>
<dbReference type="AlphaFoldDB" id="A0A939IQU3"/>
<reference evidence="3" key="1">
    <citation type="submission" date="2021-03" db="EMBL/GenBank/DDBJ databases">
        <title>novel species isolated from a fishpond in China.</title>
        <authorList>
            <person name="Lu H."/>
            <person name="Cai Z."/>
        </authorList>
    </citation>
    <scope>NUCLEOTIDE SEQUENCE</scope>
    <source>
        <strain evidence="3">JCM 30855</strain>
    </source>
</reference>
<feature type="chain" id="PRO_5037942806" evidence="1">
    <location>
        <begin position="23"/>
        <end position="261"/>
    </location>
</feature>
<dbReference type="RefSeq" id="WP_206575407.1">
    <property type="nucleotide sequence ID" value="NZ_JAFKCV010000016.1"/>
</dbReference>
<keyword evidence="4" id="KW-1185">Reference proteome</keyword>
<accession>A0A939IQU3</accession>
<proteinExistence type="predicted"/>
<gene>
    <name evidence="3" type="ORF">J0A66_18830</name>
</gene>
<sequence>MNNLIKSSIAASTLLMSSMASAALITTWDYEVVNEWDAGASVFSAGNGTTVSNASELSWGATGGSFDGGANNRSALVISGSPSTGQLDTNDLINLAESATITHYNNSISNTFSFLEQATLMSTLTLTPFAPVPGPALPSFSQDFVIDFDETPNSAPCGDPASVSVCDDIFSVALGDLSQSFMFDGYIYTVTISAVGLGPLTNEQCAIVGKAPGCIGFTTQEGLTTPANFEFSITARQVPEPATLGVLSLGLLLLGARRFKK</sequence>
<keyword evidence="1" id="KW-0732">Signal</keyword>
<evidence type="ECO:0000313" key="4">
    <source>
        <dbReference type="Proteomes" id="UP000664654"/>
    </source>
</evidence>
<dbReference type="InterPro" id="IPR013424">
    <property type="entry name" value="Ice-binding_C"/>
</dbReference>
<evidence type="ECO:0000256" key="1">
    <source>
        <dbReference type="SAM" id="SignalP"/>
    </source>
</evidence>
<feature type="signal peptide" evidence="1">
    <location>
        <begin position="1"/>
        <end position="22"/>
    </location>
</feature>
<name>A0A939IQU3_9ALTE</name>